<dbReference type="SUPFAM" id="SSF52058">
    <property type="entry name" value="L domain-like"/>
    <property type="match status" value="1"/>
</dbReference>
<evidence type="ECO:0000256" key="2">
    <source>
        <dbReference type="ARBA" id="ARBA00022737"/>
    </source>
</evidence>
<dbReference type="FunFam" id="3.80.10.10:FF:000383">
    <property type="entry name" value="Leucine-rich repeat receptor protein kinase EMS1"/>
    <property type="match status" value="1"/>
</dbReference>
<reference evidence="5" key="2">
    <citation type="journal article" date="2017" name="J. Anim. Genet.">
        <title>Multiple reference genome sequences of hot pepper reveal the massive evolution of plant disease resistance genes by retroduplication.</title>
        <authorList>
            <person name="Kim S."/>
            <person name="Park J."/>
            <person name="Yeom S.-I."/>
            <person name="Kim Y.-M."/>
            <person name="Seo E."/>
            <person name="Kim K.-T."/>
            <person name="Kim M.-S."/>
            <person name="Lee J.M."/>
            <person name="Cheong K."/>
            <person name="Shin H.-S."/>
            <person name="Kim S.-B."/>
            <person name="Han K."/>
            <person name="Lee J."/>
            <person name="Park M."/>
            <person name="Lee H.-A."/>
            <person name="Lee H.-Y."/>
            <person name="Lee Y."/>
            <person name="Oh S."/>
            <person name="Lee J.H."/>
            <person name="Choi E."/>
            <person name="Choi E."/>
            <person name="Lee S.E."/>
            <person name="Jeon J."/>
            <person name="Kim H."/>
            <person name="Choi G."/>
            <person name="Song H."/>
            <person name="Lee J."/>
            <person name="Lee S.-C."/>
            <person name="Kwon J.-K."/>
            <person name="Lee H.-Y."/>
            <person name="Koo N."/>
            <person name="Hong Y."/>
            <person name="Kim R.W."/>
            <person name="Kang W.-H."/>
            <person name="Huh J.H."/>
            <person name="Kang B.-C."/>
            <person name="Yang T.-J."/>
            <person name="Lee Y.-H."/>
            <person name="Bennetzen J.L."/>
            <person name="Choi D."/>
        </authorList>
    </citation>
    <scope>NUCLEOTIDE SEQUENCE [LARGE SCALE GENOMIC DNA]</scope>
    <source>
        <strain evidence="5">cv. PBC81</strain>
    </source>
</reference>
<dbReference type="Pfam" id="PF23598">
    <property type="entry name" value="LRR_14"/>
    <property type="match status" value="1"/>
</dbReference>
<keyword evidence="1" id="KW-0433">Leucine-rich repeat</keyword>
<dbReference type="PANTHER" id="PTHR46662:SF107">
    <property type="entry name" value="LRR RECEPTOR-LIKE SERINE_THREONINE-PROTEIN KINASE GSO2"/>
    <property type="match status" value="1"/>
</dbReference>
<comment type="caution">
    <text evidence="4">The sequence shown here is derived from an EMBL/GenBank/DDBJ whole genome shotgun (WGS) entry which is preliminary data.</text>
</comment>
<dbReference type="InterPro" id="IPR032675">
    <property type="entry name" value="LRR_dom_sf"/>
</dbReference>
<dbReference type="InterPro" id="IPR055414">
    <property type="entry name" value="LRR_R13L4/SHOC2-like"/>
</dbReference>
<dbReference type="PANTHER" id="PTHR46662">
    <property type="entry name" value="DI-GLUCOSE BINDING PROTEIN WITH LEUCINE-RICH REPEAT DOMAIN-CONTAINING PROTEIN"/>
    <property type="match status" value="1"/>
</dbReference>
<dbReference type="Gene3D" id="3.80.10.10">
    <property type="entry name" value="Ribonuclease Inhibitor"/>
    <property type="match status" value="1"/>
</dbReference>
<dbReference type="OrthoDB" id="1289056at2759"/>
<organism evidence="4 5">
    <name type="scientific">Capsicum baccatum</name>
    <name type="common">Peruvian pepper</name>
    <dbReference type="NCBI Taxonomy" id="33114"/>
    <lineage>
        <taxon>Eukaryota</taxon>
        <taxon>Viridiplantae</taxon>
        <taxon>Streptophyta</taxon>
        <taxon>Embryophyta</taxon>
        <taxon>Tracheophyta</taxon>
        <taxon>Spermatophyta</taxon>
        <taxon>Magnoliopsida</taxon>
        <taxon>eudicotyledons</taxon>
        <taxon>Gunneridae</taxon>
        <taxon>Pentapetalae</taxon>
        <taxon>asterids</taxon>
        <taxon>lamiids</taxon>
        <taxon>Solanales</taxon>
        <taxon>Solanaceae</taxon>
        <taxon>Solanoideae</taxon>
        <taxon>Capsiceae</taxon>
        <taxon>Capsicum</taxon>
    </lineage>
</organism>
<sequence length="510" mass="56684">MTHFRRLKFLDLSVSSFRGKVPSLFGFLHQIQVLNLRNNSFTGSIPSSFCNMSTLETLNMNFNSLLGQIPKVIGKLIKLRVLKLGGNKLIGFIPLSLSSASRLETLEISYNSLQGNILEEIGNLHNMKVLSIQANQLTGCIPFTIFNISRIKIIAFTGNSLSGSFPSSLGNDLGFELNPAGFELFTVVEFKVEETSKATCDCINDDLEDMQQHIEIVRQLLPKLFPQNPIPLIQTTSDESFLKEVATYVLEGPSHQGKDEHTNELQGKIANSYTFVHVNDDLVANKPLSVSSSLPTCEYIDSFPLVEYEHVVRVDTLVDPLDDRVDSSCKVDLCPPSVEAIVLKGSTLSCENCVDQLVCKTFPPLEVMCDVINESQVSEEFKKVVQGNRSEPEIILCLKLDIDILESEELTCSKSSHGLDNALFRYNVLFEDDITTPTMPSGENYGIACLGGYSLYTNPLWCDNLPLKEENLFLEDESTVKGKECVVLEANPSSTLCDFIVEYSSRWLGN</sequence>
<dbReference type="EMBL" id="MLFT02000004">
    <property type="protein sequence ID" value="PHT49697.1"/>
    <property type="molecule type" value="Genomic_DNA"/>
</dbReference>
<evidence type="ECO:0000256" key="1">
    <source>
        <dbReference type="ARBA" id="ARBA00022614"/>
    </source>
</evidence>
<gene>
    <name evidence="4" type="ORF">CQW23_09444</name>
</gene>
<evidence type="ECO:0000313" key="4">
    <source>
        <dbReference type="EMBL" id="PHT49697.1"/>
    </source>
</evidence>
<protein>
    <recommendedName>
        <fullName evidence="3">Disease resistance R13L4/SHOC-2-like LRR domain-containing protein</fullName>
    </recommendedName>
</protein>
<dbReference type="AlphaFoldDB" id="A0A2G2WWT0"/>
<evidence type="ECO:0000259" key="3">
    <source>
        <dbReference type="Pfam" id="PF23598"/>
    </source>
</evidence>
<keyword evidence="5" id="KW-1185">Reference proteome</keyword>
<name>A0A2G2WWT0_CAPBA</name>
<dbReference type="Proteomes" id="UP000224567">
    <property type="component" value="Unassembled WGS sequence"/>
</dbReference>
<feature type="domain" description="Disease resistance R13L4/SHOC-2-like LRR" evidence="3">
    <location>
        <begin position="4"/>
        <end position="134"/>
    </location>
</feature>
<reference evidence="4 5" key="1">
    <citation type="journal article" date="2017" name="Genome Biol.">
        <title>New reference genome sequences of hot pepper reveal the massive evolution of plant disease-resistance genes by retroduplication.</title>
        <authorList>
            <person name="Kim S."/>
            <person name="Park J."/>
            <person name="Yeom S.I."/>
            <person name="Kim Y.M."/>
            <person name="Seo E."/>
            <person name="Kim K.T."/>
            <person name="Kim M.S."/>
            <person name="Lee J.M."/>
            <person name="Cheong K."/>
            <person name="Shin H.S."/>
            <person name="Kim S.B."/>
            <person name="Han K."/>
            <person name="Lee J."/>
            <person name="Park M."/>
            <person name="Lee H.A."/>
            <person name="Lee H.Y."/>
            <person name="Lee Y."/>
            <person name="Oh S."/>
            <person name="Lee J.H."/>
            <person name="Choi E."/>
            <person name="Choi E."/>
            <person name="Lee S.E."/>
            <person name="Jeon J."/>
            <person name="Kim H."/>
            <person name="Choi G."/>
            <person name="Song H."/>
            <person name="Lee J."/>
            <person name="Lee S.C."/>
            <person name="Kwon J.K."/>
            <person name="Lee H.Y."/>
            <person name="Koo N."/>
            <person name="Hong Y."/>
            <person name="Kim R.W."/>
            <person name="Kang W.H."/>
            <person name="Huh J.H."/>
            <person name="Kang B.C."/>
            <person name="Yang T.J."/>
            <person name="Lee Y.H."/>
            <person name="Bennetzen J.L."/>
            <person name="Choi D."/>
        </authorList>
    </citation>
    <scope>NUCLEOTIDE SEQUENCE [LARGE SCALE GENOMIC DNA]</scope>
    <source>
        <strain evidence="5">cv. PBC81</strain>
    </source>
</reference>
<keyword evidence="2" id="KW-0677">Repeat</keyword>
<accession>A0A2G2WWT0</accession>
<proteinExistence type="predicted"/>
<evidence type="ECO:0000313" key="5">
    <source>
        <dbReference type="Proteomes" id="UP000224567"/>
    </source>
</evidence>